<dbReference type="InterPro" id="IPR033121">
    <property type="entry name" value="PEPTIDASE_A1"/>
</dbReference>
<dbReference type="InterPro" id="IPR001461">
    <property type="entry name" value="Aspartic_peptidase_A1"/>
</dbReference>
<dbReference type="PROSITE" id="PS51767">
    <property type="entry name" value="PEPTIDASE_A1"/>
    <property type="match status" value="1"/>
</dbReference>
<dbReference type="PANTHER" id="PTHR47966:SF51">
    <property type="entry name" value="BETA-SITE APP-CLEAVING ENZYME, ISOFORM A-RELATED"/>
    <property type="match status" value="1"/>
</dbReference>
<keyword evidence="2" id="KW-0645">Protease</keyword>
<protein>
    <recommendedName>
        <fullName evidence="4">Peptidase A1 domain-containing protein</fullName>
    </recommendedName>
</protein>
<name>A0ABP0U9V9_9BRYO</name>
<feature type="signal peptide" evidence="3">
    <location>
        <begin position="1"/>
        <end position="21"/>
    </location>
</feature>
<feature type="domain" description="Peptidase A1" evidence="4">
    <location>
        <begin position="65"/>
        <end position="377"/>
    </location>
</feature>
<evidence type="ECO:0000313" key="6">
    <source>
        <dbReference type="Proteomes" id="UP001497512"/>
    </source>
</evidence>
<evidence type="ECO:0000259" key="4">
    <source>
        <dbReference type="PROSITE" id="PS51767"/>
    </source>
</evidence>
<keyword evidence="2" id="KW-0064">Aspartyl protease</keyword>
<dbReference type="PRINTS" id="PR00792">
    <property type="entry name" value="PEPSIN"/>
</dbReference>
<feature type="chain" id="PRO_5047278558" description="Peptidase A1 domain-containing protein" evidence="3">
    <location>
        <begin position="22"/>
        <end position="380"/>
    </location>
</feature>
<keyword evidence="3" id="KW-0732">Signal</keyword>
<evidence type="ECO:0000256" key="2">
    <source>
        <dbReference type="RuleBase" id="RU000454"/>
    </source>
</evidence>
<dbReference type="PANTHER" id="PTHR47966">
    <property type="entry name" value="BETA-SITE APP-CLEAVING ENZYME, ISOFORM A-RELATED"/>
    <property type="match status" value="1"/>
</dbReference>
<dbReference type="Gene3D" id="2.40.70.10">
    <property type="entry name" value="Acid Proteases"/>
    <property type="match status" value="2"/>
</dbReference>
<reference evidence="5" key="1">
    <citation type="submission" date="2024-02" db="EMBL/GenBank/DDBJ databases">
        <authorList>
            <consortium name="ELIXIR-Norway"/>
            <consortium name="Elixir Norway"/>
        </authorList>
    </citation>
    <scope>NUCLEOTIDE SEQUENCE</scope>
</reference>
<keyword evidence="6" id="KW-1185">Reference proteome</keyword>
<accession>A0ABP0U9V9</accession>
<comment type="similarity">
    <text evidence="1 2">Belongs to the peptidase A1 family.</text>
</comment>
<proteinExistence type="inferred from homology"/>
<sequence length="380" mass="41870">MALRQLLFVWMLAILVVVAVARVDGSLHRVSLRKRILGLGKQQQPRTGGMSAVDVEIRNYLDTQYYGEIAIGSPPQGPFKVIFDTGSANLWVPSAACHFSLACFLHHRYKSSKSSTYQEDGTDFAIEYGTGFMQGYLSADDVTIGDAIVQGQVFAEATKESGILFLEHKFDGILGLGFKEISVDRVDPLWYNMLDQKLVEEPVFSFWFNRNATEKEKGGELVLGGVDPKHFTGEHTYTPVTRKGYWQVFDFPKVLLPFDFHSFCEGGCSALVDSGTSLLAGPTLCEHLPSPNGESLVDCNSLSSLPNVSFTIAGKLFDLTPEQYILKFKEGAEAVCVSGFIALDVPEPAEPLWILGDVFMGVYHTIFDFGEERIGFATAA</sequence>
<organism evidence="5 6">
    <name type="scientific">Sphagnum troendelagicum</name>
    <dbReference type="NCBI Taxonomy" id="128251"/>
    <lineage>
        <taxon>Eukaryota</taxon>
        <taxon>Viridiplantae</taxon>
        <taxon>Streptophyta</taxon>
        <taxon>Embryophyta</taxon>
        <taxon>Bryophyta</taxon>
        <taxon>Sphagnophytina</taxon>
        <taxon>Sphagnopsida</taxon>
        <taxon>Sphagnales</taxon>
        <taxon>Sphagnaceae</taxon>
        <taxon>Sphagnum</taxon>
    </lineage>
</organism>
<dbReference type="SUPFAM" id="SSF50630">
    <property type="entry name" value="Acid proteases"/>
    <property type="match status" value="1"/>
</dbReference>
<dbReference type="InterPro" id="IPR001969">
    <property type="entry name" value="Aspartic_peptidase_AS"/>
</dbReference>
<evidence type="ECO:0000256" key="1">
    <source>
        <dbReference type="ARBA" id="ARBA00007447"/>
    </source>
</evidence>
<dbReference type="Proteomes" id="UP001497512">
    <property type="component" value="Chromosome 2"/>
</dbReference>
<evidence type="ECO:0000313" key="5">
    <source>
        <dbReference type="EMBL" id="CAK9216122.1"/>
    </source>
</evidence>
<dbReference type="Pfam" id="PF00026">
    <property type="entry name" value="Asp"/>
    <property type="match status" value="1"/>
</dbReference>
<evidence type="ECO:0000256" key="3">
    <source>
        <dbReference type="SAM" id="SignalP"/>
    </source>
</evidence>
<keyword evidence="2" id="KW-0378">Hydrolase</keyword>
<dbReference type="EMBL" id="OZ019894">
    <property type="protein sequence ID" value="CAK9216122.1"/>
    <property type="molecule type" value="Genomic_DNA"/>
</dbReference>
<dbReference type="PROSITE" id="PS00141">
    <property type="entry name" value="ASP_PROTEASE"/>
    <property type="match status" value="2"/>
</dbReference>
<gene>
    <name evidence="5" type="ORF">CSSPTR1EN2_LOCUS13271</name>
</gene>
<dbReference type="InterPro" id="IPR021109">
    <property type="entry name" value="Peptidase_aspartic_dom_sf"/>
</dbReference>